<sequence>MADLSDTFLQRGIAALHSSLGAEAATALLQPAPLRFGEAASFYFPLPQDYTGQERRLRIAFPNSFPRELLRLSIEPSPWLVWPHATPAGLCLYGFQQRPITGSPEFIVEDCISRLRKICSLSLPEADPTLRHAEFCNEITSYWSIQHKHSRQNLILLDRPKVASALFALSDPRQAVPSGHETVWLATDAFVLSQHYKRMVGRSVSLRATESPGFYIKLRSYPDLRTPAAGQLLPWLLPHLALDDETAFLSWLENHNSLINKWIVLELPGNEGAPAYCLNIFLPGTQADRGMKFGLRTARRRPAITGAHRLAQIRTSTLDILDRAEVYSRDVSKTSKTLEKCRVVCVGVGSLGGAVALQLARAGVGHLTLIDPDIFVSANIGRHVLGADDLGRAKAVALRERIRKDLPFTEVTACVKFSESVLLQEPAIFENADLVVVTAADWHSEASLWREKSEGKSWGIIQAWSEPNALVGHAIFAPEGAYDARNLFNENGNFNYKFTQWPDDGIVELPACGESFIPGGSLGMTNIALMTSHMVIDILTGRTRNPVWTSSIFRPQDVAILNGTYIGPSLTDGVQQTVLEREWPVIKENGK</sequence>
<dbReference type="Pfam" id="PF00899">
    <property type="entry name" value="ThiF"/>
    <property type="match status" value="1"/>
</dbReference>
<dbReference type="Gene3D" id="3.40.50.720">
    <property type="entry name" value="NAD(P)-binding Rossmann-like Domain"/>
    <property type="match status" value="1"/>
</dbReference>
<name>A0A1Q4NUM8_SERMA</name>
<dbReference type="InterPro" id="IPR035985">
    <property type="entry name" value="Ubiquitin-activating_enz"/>
</dbReference>
<dbReference type="SUPFAM" id="SSF69572">
    <property type="entry name" value="Activating enzymes of the ubiquitin-like proteins"/>
    <property type="match status" value="1"/>
</dbReference>
<accession>A0A1Q4NUM8</accession>
<organism evidence="2 3">
    <name type="scientific">Serratia marcescens</name>
    <dbReference type="NCBI Taxonomy" id="615"/>
    <lineage>
        <taxon>Bacteria</taxon>
        <taxon>Pseudomonadati</taxon>
        <taxon>Pseudomonadota</taxon>
        <taxon>Gammaproteobacteria</taxon>
        <taxon>Enterobacterales</taxon>
        <taxon>Yersiniaceae</taxon>
        <taxon>Serratia</taxon>
    </lineage>
</organism>
<dbReference type="RefSeq" id="WP_073534627.1">
    <property type="nucleotide sequence ID" value="NZ_MJAO01000033.1"/>
</dbReference>
<dbReference type="Proteomes" id="UP000185770">
    <property type="component" value="Unassembled WGS sequence"/>
</dbReference>
<protein>
    <recommendedName>
        <fullName evidence="1">THIF-type NAD/FAD binding fold domain-containing protein</fullName>
    </recommendedName>
</protein>
<evidence type="ECO:0000313" key="3">
    <source>
        <dbReference type="Proteomes" id="UP000185770"/>
    </source>
</evidence>
<dbReference type="PANTHER" id="PTHR43267:SF1">
    <property type="entry name" value="TRNA THREONYLCARBAMOYLADENOSINE DEHYDRATASE"/>
    <property type="match status" value="1"/>
</dbReference>
<evidence type="ECO:0000313" key="2">
    <source>
        <dbReference type="EMBL" id="OKB64572.1"/>
    </source>
</evidence>
<dbReference type="GO" id="GO:0061504">
    <property type="term" value="P:cyclic threonylcarbamoyladenosine biosynthetic process"/>
    <property type="evidence" value="ECO:0007669"/>
    <property type="project" value="TreeGrafter"/>
</dbReference>
<dbReference type="PANTHER" id="PTHR43267">
    <property type="entry name" value="TRNA THREONYLCARBAMOYLADENOSINE DEHYDRATASE"/>
    <property type="match status" value="1"/>
</dbReference>
<dbReference type="GO" id="GO:0061503">
    <property type="term" value="F:tRNA threonylcarbamoyladenosine dehydratase"/>
    <property type="evidence" value="ECO:0007669"/>
    <property type="project" value="TreeGrafter"/>
</dbReference>
<gene>
    <name evidence="2" type="ORF">BHU62_21830</name>
</gene>
<reference evidence="2 3" key="1">
    <citation type="submission" date="2016-09" db="EMBL/GenBank/DDBJ databases">
        <title>Serratia marcescens MSU-97 and epiphytic antimycotic-producing bacteria.</title>
        <authorList>
            <person name="Matilla M.A."/>
        </authorList>
    </citation>
    <scope>NUCLEOTIDE SEQUENCE [LARGE SCALE GENOMIC DNA]</scope>
    <source>
        <strain evidence="2 3">MSU-97</strain>
    </source>
</reference>
<comment type="caution">
    <text evidence="2">The sequence shown here is derived from an EMBL/GenBank/DDBJ whole genome shotgun (WGS) entry which is preliminary data.</text>
</comment>
<evidence type="ECO:0000259" key="1">
    <source>
        <dbReference type="Pfam" id="PF00899"/>
    </source>
</evidence>
<dbReference type="InterPro" id="IPR045886">
    <property type="entry name" value="ThiF/MoeB/HesA"/>
</dbReference>
<dbReference type="GO" id="GO:0008641">
    <property type="term" value="F:ubiquitin-like modifier activating enzyme activity"/>
    <property type="evidence" value="ECO:0007669"/>
    <property type="project" value="InterPro"/>
</dbReference>
<proteinExistence type="predicted"/>
<dbReference type="EMBL" id="MJAO01000033">
    <property type="protein sequence ID" value="OKB64572.1"/>
    <property type="molecule type" value="Genomic_DNA"/>
</dbReference>
<feature type="domain" description="THIF-type NAD/FAD binding fold" evidence="1">
    <location>
        <begin position="335"/>
        <end position="441"/>
    </location>
</feature>
<dbReference type="InterPro" id="IPR000594">
    <property type="entry name" value="ThiF_NAD_FAD-bd"/>
</dbReference>
<dbReference type="AlphaFoldDB" id="A0A1Q4NUM8"/>
<dbReference type="OrthoDB" id="891532at2"/>